<dbReference type="FunFam" id="3.40.50.300:FF:000059">
    <property type="entry name" value="ABC transporter G family member 40"/>
    <property type="match status" value="1"/>
</dbReference>
<dbReference type="PANTHER" id="PTHR48040:SF20">
    <property type="entry name" value="PLEIOTROPIC DRUG RESISTANCE PROTEIN 1"/>
    <property type="match status" value="1"/>
</dbReference>
<comment type="similarity">
    <text evidence="2">Belongs to the ABC transporter superfamily. ABCG family. PDR (TC 3.A.1.205) subfamily.</text>
</comment>
<dbReference type="PaxDb" id="3880-AES81632"/>
<reference evidence="13" key="3">
    <citation type="submission" date="2015-04" db="UniProtKB">
        <authorList>
            <consortium name="EnsemblPlants"/>
        </authorList>
    </citation>
    <scope>IDENTIFICATION</scope>
    <source>
        <strain evidence="13">cv. Jemalong A17</strain>
    </source>
</reference>
<dbReference type="eggNOG" id="KOG0065">
    <property type="taxonomic scope" value="Eukaryota"/>
</dbReference>
<keyword evidence="6" id="KW-0547">Nucleotide-binding</keyword>
<dbReference type="SMART" id="SM00382">
    <property type="entry name" value="AAA"/>
    <property type="match status" value="2"/>
</dbReference>
<feature type="transmembrane region" description="Helical" evidence="10">
    <location>
        <begin position="504"/>
        <end position="528"/>
    </location>
</feature>
<dbReference type="Pfam" id="PF19055">
    <property type="entry name" value="ABC2_membrane_7"/>
    <property type="match status" value="1"/>
</dbReference>
<dbReference type="Pfam" id="PF01061">
    <property type="entry name" value="ABC2_membrane"/>
    <property type="match status" value="2"/>
</dbReference>
<dbReference type="InterPro" id="IPR027417">
    <property type="entry name" value="P-loop_NTPase"/>
</dbReference>
<dbReference type="Proteomes" id="UP000002051">
    <property type="component" value="Unassembled WGS sequence"/>
</dbReference>
<dbReference type="SUPFAM" id="SSF52540">
    <property type="entry name" value="P-loop containing nucleoside triphosphate hydrolases"/>
    <property type="match status" value="2"/>
</dbReference>
<dbReference type="InterPro" id="IPR003593">
    <property type="entry name" value="AAA+_ATPase"/>
</dbReference>
<evidence type="ECO:0000256" key="1">
    <source>
        <dbReference type="ARBA" id="ARBA00004141"/>
    </source>
</evidence>
<feature type="transmembrane region" description="Helical" evidence="10">
    <location>
        <begin position="689"/>
        <end position="715"/>
    </location>
</feature>
<dbReference type="InterPro" id="IPR013525">
    <property type="entry name" value="ABC2_TM"/>
</dbReference>
<evidence type="ECO:0000313" key="13">
    <source>
        <dbReference type="EnsemblPlants" id="AES81632"/>
    </source>
</evidence>
<organism evidence="12 14">
    <name type="scientific">Medicago truncatula</name>
    <name type="common">Barrel medic</name>
    <name type="synonym">Medicago tribuloides</name>
    <dbReference type="NCBI Taxonomy" id="3880"/>
    <lineage>
        <taxon>Eukaryota</taxon>
        <taxon>Viridiplantae</taxon>
        <taxon>Streptophyta</taxon>
        <taxon>Embryophyta</taxon>
        <taxon>Tracheophyta</taxon>
        <taxon>Spermatophyta</taxon>
        <taxon>Magnoliopsida</taxon>
        <taxon>eudicotyledons</taxon>
        <taxon>Gunneridae</taxon>
        <taxon>Pentapetalae</taxon>
        <taxon>rosids</taxon>
        <taxon>fabids</taxon>
        <taxon>Fabales</taxon>
        <taxon>Fabaceae</taxon>
        <taxon>Papilionoideae</taxon>
        <taxon>50 kb inversion clade</taxon>
        <taxon>NPAAA clade</taxon>
        <taxon>Hologalegina</taxon>
        <taxon>IRL clade</taxon>
        <taxon>Trifolieae</taxon>
        <taxon>Medicago</taxon>
    </lineage>
</organism>
<dbReference type="FunFam" id="3.40.50.300:FF:000179">
    <property type="entry name" value="ABC transporter G family member 34"/>
    <property type="match status" value="1"/>
</dbReference>
<evidence type="ECO:0000256" key="4">
    <source>
        <dbReference type="ARBA" id="ARBA00022692"/>
    </source>
</evidence>
<evidence type="ECO:0000256" key="6">
    <source>
        <dbReference type="ARBA" id="ARBA00022741"/>
    </source>
</evidence>
<evidence type="ECO:0000256" key="8">
    <source>
        <dbReference type="ARBA" id="ARBA00022989"/>
    </source>
</evidence>
<dbReference type="Pfam" id="PF08370">
    <property type="entry name" value="PDR_assoc"/>
    <property type="match status" value="1"/>
</dbReference>
<dbReference type="Gene3D" id="3.40.50.300">
    <property type="entry name" value="P-loop containing nucleotide triphosphate hydrolases"/>
    <property type="match status" value="2"/>
</dbReference>
<keyword evidence="4 10" id="KW-0812">Transmembrane</keyword>
<feature type="transmembrane region" description="Helical" evidence="10">
    <location>
        <begin position="1215"/>
        <end position="1234"/>
    </location>
</feature>
<dbReference type="GO" id="GO:0016020">
    <property type="term" value="C:membrane"/>
    <property type="evidence" value="ECO:0007669"/>
    <property type="project" value="UniProtKB-SubCell"/>
</dbReference>
<dbReference type="InterPro" id="IPR003439">
    <property type="entry name" value="ABC_transporter-like_ATP-bd"/>
</dbReference>
<dbReference type="PROSITE" id="PS00211">
    <property type="entry name" value="ABC_TRANSPORTER_1"/>
    <property type="match status" value="1"/>
</dbReference>
<keyword evidence="14" id="KW-1185">Reference proteome</keyword>
<dbReference type="HOGENOM" id="CLU_000604_35_6_1"/>
<keyword evidence="9 10" id="KW-0472">Membrane</keyword>
<feature type="transmembrane region" description="Helical" evidence="10">
    <location>
        <begin position="1325"/>
        <end position="1348"/>
    </location>
</feature>
<sequence length="1356" mass="153599">MESDEISLMKWDSIQRLPTVARLRRGLLTTPEGDSNEIDVHKIGLQERTYLLQRLLRNNTVEVDNDHSFLLKLMRDRIDRAGVDIPTIEVRFEHLNVQAQVHVGKRALHTITNYMLDLVEVPLKYILKRRKQQLNILQDVSGILKHSRLTLLLGPPNSGKTILLLALAGKLDPNLKFAGKVSYNGHEMNEFVETLAFSARVQGVGPRYDMLEEVCRREMEENIIPDPDIDVYMKAVATEDQRANVITDYILKILGLDICEDTMVGNAILKGISKGQRKRVTIGETLVGPLKSLFVDDISIGLDDSTAFQIVKSLKQFVYLLKRTAVISLQQPSLETYNLFDDIILLSDGHIVYQGPCVQVLDFFASIGFMCPERKPVVDFLQEVTSMKDQEQYWTHKEKPYIFVTAKEFADAFESYHVGKSLANELATQFDKSKSHPAALTTNKYGIGKLELFKACLSRDYLLMKRNSSHYIFKLLQIALVAIITMTVFLPTRTHHDSVTDGGIYASALFYGSTVIMLNGFAELAMMVGRLPVFYKQRDLLFFPSWAYALPAWILRLPLNFAEVGVWVIFTYSIIGDPNVIGRTFLLLVLVNQMAGVFCRLVGAIGRETSMAATLATLSLGMLLVVVSQDNIKKWWLWEFWISPAMYGQNALLNNEFQGKTWRHVVPNSTEPLGVQVLKSRGFFTQSNWYWIGFGALIGYTLLFIIGYILALTFLNPLKEHQVVESVQLLSRKKKSVTENKHYGKRGMILSFEPHCITFDEVTYSVDMPQEMKNQRVVGERLNLLNGVSGSFRPAVLTALMGVTGAGKTTLMDVLAGRKTRGYIGGTITISGYSKKQETFARVCGYCEQNYIHSPYVTVYESLLFSAWLRLSAEINAETRKMFIEEVMELVELTPLRDTIVVPGATGLSTLQRKRLTIAVELVANPSIMFMDEPTSGLDARSVAIVMRAIRNIVENGRTVVCAIHQSNIDIFESFDELLLMKQGGQVIYAGPIGHHSSHLINYFEGIEGVSKIEDGCNPAAWMLEITSSEKEMQLEIDFSEVYKNSELYRRNKALIVELSIPAPDSVNLRFPSKYSRPLFAQFKACLWKQHWSYWRNPRYNALRFLFTAVASIFFGSVFYGLGSKIEKRQDLLNSIGSMSITILLIGIKNAGSVQAVVTAERAVFYRENAARMYSPLAYAFGQALIEISYVLLQALVYGTIVYAMVGFEWSVTKFFWYIFFVFFTSLYCTYYGMMTIAITPNQTIVSFLTRPSYVLWNLFSGTVVPPPRIPIWWRWFYWANPMAWSLNGLVASQFGGIKDHIEYNGKSVSVEDFLENYFGFQHEFLGVVAAVVVGFNVVFGLVFVMSIKMFNFQSR</sequence>
<feature type="domain" description="ABC transporter" evidence="11">
    <location>
        <begin position="757"/>
        <end position="1009"/>
    </location>
</feature>
<dbReference type="Pfam" id="PF14510">
    <property type="entry name" value="ABC_trans_N"/>
    <property type="match status" value="1"/>
</dbReference>
<evidence type="ECO:0000256" key="9">
    <source>
        <dbReference type="ARBA" id="ARBA00023136"/>
    </source>
</evidence>
<evidence type="ECO:0000256" key="5">
    <source>
        <dbReference type="ARBA" id="ARBA00022737"/>
    </source>
</evidence>
<accession>G7KYH1</accession>
<feature type="domain" description="ABC transporter" evidence="11">
    <location>
        <begin position="121"/>
        <end position="373"/>
    </location>
</feature>
<feature type="transmembrane region" description="Helical" evidence="10">
    <location>
        <begin position="1102"/>
        <end position="1123"/>
    </location>
</feature>
<gene>
    <name evidence="12" type="ordered locus">MTR_7g098890</name>
</gene>
<protein>
    <submittedName>
        <fullName evidence="12">Drug resistance transporter-like ABC domain protein</fullName>
    </submittedName>
</protein>
<evidence type="ECO:0000259" key="11">
    <source>
        <dbReference type="PROSITE" id="PS50893"/>
    </source>
</evidence>
<reference evidence="12 14" key="2">
    <citation type="journal article" date="2014" name="BMC Genomics">
        <title>An improved genome release (version Mt4.0) for the model legume Medicago truncatula.</title>
        <authorList>
            <person name="Tang H."/>
            <person name="Krishnakumar V."/>
            <person name="Bidwell S."/>
            <person name="Rosen B."/>
            <person name="Chan A."/>
            <person name="Zhou S."/>
            <person name="Gentzbittel L."/>
            <person name="Childs K.L."/>
            <person name="Yandell M."/>
            <person name="Gundlach H."/>
            <person name="Mayer K.F."/>
            <person name="Schwartz D.C."/>
            <person name="Town C.D."/>
        </authorList>
    </citation>
    <scope>GENOME REANNOTATION</scope>
    <source>
        <strain evidence="13 14">cv. Jemalong A17</strain>
    </source>
</reference>
<keyword evidence="3" id="KW-0813">Transport</keyword>
<dbReference type="GO" id="GO:0016887">
    <property type="term" value="F:ATP hydrolysis activity"/>
    <property type="evidence" value="ECO:0007669"/>
    <property type="project" value="InterPro"/>
</dbReference>
<dbReference type="GO" id="GO:0140359">
    <property type="term" value="F:ABC-type transporter activity"/>
    <property type="evidence" value="ECO:0007669"/>
    <property type="project" value="InterPro"/>
</dbReference>
<feature type="transmembrane region" description="Helical" evidence="10">
    <location>
        <begin position="1135"/>
        <end position="1158"/>
    </location>
</feature>
<proteinExistence type="inferred from homology"/>
<reference evidence="12 14" key="1">
    <citation type="journal article" date="2011" name="Nature">
        <title>The Medicago genome provides insight into the evolution of rhizobial symbioses.</title>
        <authorList>
            <person name="Young N.D."/>
            <person name="Debelle F."/>
            <person name="Oldroyd G.E."/>
            <person name="Geurts R."/>
            <person name="Cannon S.B."/>
            <person name="Udvardi M.K."/>
            <person name="Benedito V.A."/>
            <person name="Mayer K.F."/>
            <person name="Gouzy J."/>
            <person name="Schoof H."/>
            <person name="Van de Peer Y."/>
            <person name="Proost S."/>
            <person name="Cook D.R."/>
            <person name="Meyers B.C."/>
            <person name="Spannagl M."/>
            <person name="Cheung F."/>
            <person name="De Mita S."/>
            <person name="Krishnakumar V."/>
            <person name="Gundlach H."/>
            <person name="Zhou S."/>
            <person name="Mudge J."/>
            <person name="Bharti A.K."/>
            <person name="Murray J.D."/>
            <person name="Naoumkina M.A."/>
            <person name="Rosen B."/>
            <person name="Silverstein K.A."/>
            <person name="Tang H."/>
            <person name="Rombauts S."/>
            <person name="Zhao P.X."/>
            <person name="Zhou P."/>
            <person name="Barbe V."/>
            <person name="Bardou P."/>
            <person name="Bechner M."/>
            <person name="Bellec A."/>
            <person name="Berger A."/>
            <person name="Berges H."/>
            <person name="Bidwell S."/>
            <person name="Bisseling T."/>
            <person name="Choisne N."/>
            <person name="Couloux A."/>
            <person name="Denny R."/>
            <person name="Deshpande S."/>
            <person name="Dai X."/>
            <person name="Doyle J.J."/>
            <person name="Dudez A.M."/>
            <person name="Farmer A.D."/>
            <person name="Fouteau S."/>
            <person name="Franken C."/>
            <person name="Gibelin C."/>
            <person name="Gish J."/>
            <person name="Goldstein S."/>
            <person name="Gonzalez A.J."/>
            <person name="Green P.J."/>
            <person name="Hallab A."/>
            <person name="Hartog M."/>
            <person name="Hua A."/>
            <person name="Humphray S.J."/>
            <person name="Jeong D.H."/>
            <person name="Jing Y."/>
            <person name="Jocker A."/>
            <person name="Kenton S.M."/>
            <person name="Kim D.J."/>
            <person name="Klee K."/>
            <person name="Lai H."/>
            <person name="Lang C."/>
            <person name="Lin S."/>
            <person name="Macmil S.L."/>
            <person name="Magdelenat G."/>
            <person name="Matthews L."/>
            <person name="McCorrison J."/>
            <person name="Monaghan E.L."/>
            <person name="Mun J.H."/>
            <person name="Najar F.Z."/>
            <person name="Nicholson C."/>
            <person name="Noirot C."/>
            <person name="O'Bleness M."/>
            <person name="Paule C.R."/>
            <person name="Poulain J."/>
            <person name="Prion F."/>
            <person name="Qin B."/>
            <person name="Qu C."/>
            <person name="Retzel E.F."/>
            <person name="Riddle C."/>
            <person name="Sallet E."/>
            <person name="Samain S."/>
            <person name="Samson N."/>
            <person name="Sanders I."/>
            <person name="Saurat O."/>
            <person name="Scarpelli C."/>
            <person name="Schiex T."/>
            <person name="Segurens B."/>
            <person name="Severin A.J."/>
            <person name="Sherrier D.J."/>
            <person name="Shi R."/>
            <person name="Sims S."/>
            <person name="Singer S.R."/>
            <person name="Sinharoy S."/>
            <person name="Sterck L."/>
            <person name="Viollet A."/>
            <person name="Wang B.B."/>
            <person name="Wang K."/>
            <person name="Wang M."/>
            <person name="Wang X."/>
            <person name="Warfsmann J."/>
            <person name="Weissenbach J."/>
            <person name="White D.D."/>
            <person name="White J.D."/>
            <person name="Wiley G.B."/>
            <person name="Wincker P."/>
            <person name="Xing Y."/>
            <person name="Yang L."/>
            <person name="Yao Z."/>
            <person name="Ying F."/>
            <person name="Zhai J."/>
            <person name="Zhou L."/>
            <person name="Zuber A."/>
            <person name="Denarie J."/>
            <person name="Dixon R.A."/>
            <person name="May G.D."/>
            <person name="Schwartz D.C."/>
            <person name="Rogers J."/>
            <person name="Quetier F."/>
            <person name="Town C.D."/>
            <person name="Roe B.A."/>
        </authorList>
    </citation>
    <scope>NUCLEOTIDE SEQUENCE [LARGE SCALE GENOMIC DNA]</scope>
    <source>
        <strain evidence="12">A17</strain>
        <strain evidence="13 14">cv. Jemalong A17</strain>
    </source>
</reference>
<dbReference type="InterPro" id="IPR043926">
    <property type="entry name" value="ABCG_dom"/>
</dbReference>
<evidence type="ECO:0000256" key="2">
    <source>
        <dbReference type="ARBA" id="ARBA00006012"/>
    </source>
</evidence>
<evidence type="ECO:0000256" key="10">
    <source>
        <dbReference type="SAM" id="Phobius"/>
    </source>
</evidence>
<name>G7KYH1_MEDTR</name>
<evidence type="ECO:0000256" key="3">
    <source>
        <dbReference type="ARBA" id="ARBA00022448"/>
    </source>
</evidence>
<keyword evidence="8 10" id="KW-1133">Transmembrane helix</keyword>
<feature type="transmembrane region" description="Helical" evidence="10">
    <location>
        <begin position="581"/>
        <end position="603"/>
    </location>
</feature>
<dbReference type="EMBL" id="CM001223">
    <property type="protein sequence ID" value="AES81632.2"/>
    <property type="molecule type" value="Genomic_DNA"/>
</dbReference>
<dbReference type="InterPro" id="IPR034003">
    <property type="entry name" value="ABCG_PDR_2"/>
</dbReference>
<feature type="transmembrane region" description="Helical" evidence="10">
    <location>
        <begin position="471"/>
        <end position="492"/>
    </location>
</feature>
<evidence type="ECO:0000313" key="14">
    <source>
        <dbReference type="Proteomes" id="UP000002051"/>
    </source>
</evidence>
<dbReference type="InterPro" id="IPR017871">
    <property type="entry name" value="ABC_transporter-like_CS"/>
</dbReference>
<dbReference type="Pfam" id="PF00005">
    <property type="entry name" value="ABC_tran"/>
    <property type="match status" value="2"/>
</dbReference>
<dbReference type="PANTHER" id="PTHR48040">
    <property type="entry name" value="PLEIOTROPIC DRUG RESISTANCE PROTEIN 1-LIKE ISOFORM X1"/>
    <property type="match status" value="1"/>
</dbReference>
<comment type="subcellular location">
    <subcellularLocation>
        <location evidence="1">Membrane</location>
        <topology evidence="1">Multi-pass membrane protein</topology>
    </subcellularLocation>
</comment>
<dbReference type="EnsemblPlants" id="AES81632">
    <property type="protein sequence ID" value="AES81632"/>
    <property type="gene ID" value="MTR_7g098890"/>
</dbReference>
<feature type="transmembrane region" description="Helical" evidence="10">
    <location>
        <begin position="610"/>
        <end position="628"/>
    </location>
</feature>
<accession>A0A0C3WDD1</accession>
<feature type="transmembrane region" description="Helical" evidence="10">
    <location>
        <begin position="1179"/>
        <end position="1203"/>
    </location>
</feature>
<dbReference type="InterPro" id="IPR013581">
    <property type="entry name" value="PDR_assoc"/>
</dbReference>
<dbReference type="CDD" id="cd03232">
    <property type="entry name" value="ABCG_PDR_domain2"/>
    <property type="match status" value="1"/>
</dbReference>
<feature type="transmembrane region" description="Helical" evidence="10">
    <location>
        <begin position="540"/>
        <end position="561"/>
    </location>
</feature>
<evidence type="ECO:0000313" key="12">
    <source>
        <dbReference type="EMBL" id="AES81632.2"/>
    </source>
</evidence>
<keyword evidence="7" id="KW-0067">ATP-binding</keyword>
<keyword evidence="5" id="KW-0677">Repeat</keyword>
<evidence type="ECO:0000256" key="7">
    <source>
        <dbReference type="ARBA" id="ARBA00022840"/>
    </source>
</evidence>
<dbReference type="InterPro" id="IPR029481">
    <property type="entry name" value="ABC_trans_N"/>
</dbReference>
<dbReference type="PROSITE" id="PS50893">
    <property type="entry name" value="ABC_TRANSPORTER_2"/>
    <property type="match status" value="2"/>
</dbReference>
<dbReference type="GO" id="GO:0005524">
    <property type="term" value="F:ATP binding"/>
    <property type="evidence" value="ECO:0007669"/>
    <property type="project" value="UniProtKB-KW"/>
</dbReference>